<evidence type="ECO:0000313" key="3">
    <source>
        <dbReference type="Proteomes" id="UP000516160"/>
    </source>
</evidence>
<keyword evidence="3" id="KW-1185">Reference proteome</keyword>
<feature type="transmembrane region" description="Helical" evidence="1">
    <location>
        <begin position="25"/>
        <end position="44"/>
    </location>
</feature>
<name>A0A7G9W8L1_ALKCA</name>
<sequence length="212" mass="23893">MIIDLIMVNTVFWSFLLGYKSSPKITLYKPLILVISFILTLNIHNNVAIFSQEKVVKTILDNDYVIQVSEENSHREYLLTKSFVDELPVTTQMQNKIIENYYKDNTGYLIDELVETAGKTITKSMEVLLVLTIVIVFLNVVGSITLFKRKSTGSISSGVITVISNLIVVSIIILLINLISVFLLKDIPKISLEGSLFTPLIHKIIDFVINTI</sequence>
<feature type="transmembrane region" description="Helical" evidence="1">
    <location>
        <begin position="127"/>
        <end position="147"/>
    </location>
</feature>
<feature type="transmembrane region" description="Helical" evidence="1">
    <location>
        <begin position="159"/>
        <end position="184"/>
    </location>
</feature>
<evidence type="ECO:0000313" key="2">
    <source>
        <dbReference type="EMBL" id="QNO15023.1"/>
    </source>
</evidence>
<keyword evidence="1" id="KW-0472">Membrane</keyword>
<keyword evidence="1" id="KW-1133">Transmembrane helix</keyword>
<evidence type="ECO:0000256" key="1">
    <source>
        <dbReference type="SAM" id="Phobius"/>
    </source>
</evidence>
<dbReference type="AlphaFoldDB" id="A0A7G9W8L1"/>
<proteinExistence type="predicted"/>
<dbReference type="EMBL" id="CP058559">
    <property type="protein sequence ID" value="QNO15023.1"/>
    <property type="molecule type" value="Genomic_DNA"/>
</dbReference>
<organism evidence="2 3">
    <name type="scientific">Alkalicella caledoniensis</name>
    <dbReference type="NCBI Taxonomy" id="2731377"/>
    <lineage>
        <taxon>Bacteria</taxon>
        <taxon>Bacillati</taxon>
        <taxon>Bacillota</taxon>
        <taxon>Clostridia</taxon>
        <taxon>Eubacteriales</taxon>
        <taxon>Proteinivoracaceae</taxon>
        <taxon>Alkalicella</taxon>
    </lineage>
</organism>
<accession>A0A7G9W8L1</accession>
<keyword evidence="1" id="KW-0812">Transmembrane</keyword>
<dbReference type="RefSeq" id="WP_213165387.1">
    <property type="nucleotide sequence ID" value="NZ_CP058559.1"/>
</dbReference>
<protein>
    <submittedName>
        <fullName evidence="2">Uncharacterized protein</fullName>
    </submittedName>
</protein>
<gene>
    <name evidence="2" type="ORF">HYG86_09705</name>
</gene>
<reference evidence="2 3" key="1">
    <citation type="submission" date="2020-07" db="EMBL/GenBank/DDBJ databases">
        <title>Alkalicella. sp. LB2 genome.</title>
        <authorList>
            <person name="Postec A."/>
            <person name="Quemeneur M."/>
        </authorList>
    </citation>
    <scope>NUCLEOTIDE SEQUENCE [LARGE SCALE GENOMIC DNA]</scope>
    <source>
        <strain evidence="2 3">LB2</strain>
    </source>
</reference>
<dbReference type="KEGG" id="acae:HYG86_09705"/>
<dbReference type="Proteomes" id="UP000516160">
    <property type="component" value="Chromosome"/>
</dbReference>